<evidence type="ECO:0000313" key="1">
    <source>
        <dbReference type="EMBL" id="KIM45698.1"/>
    </source>
</evidence>
<proteinExistence type="predicted"/>
<accession>A0A0C2Y790</accession>
<reference evidence="1 2" key="1">
    <citation type="submission" date="2014-04" db="EMBL/GenBank/DDBJ databases">
        <authorList>
            <consortium name="DOE Joint Genome Institute"/>
            <person name="Kuo A."/>
            <person name="Gay G."/>
            <person name="Dore J."/>
            <person name="Kohler A."/>
            <person name="Nagy L.G."/>
            <person name="Floudas D."/>
            <person name="Copeland A."/>
            <person name="Barry K.W."/>
            <person name="Cichocki N."/>
            <person name="Veneault-Fourrey C."/>
            <person name="LaButti K."/>
            <person name="Lindquist E.A."/>
            <person name="Lipzen A."/>
            <person name="Lundell T."/>
            <person name="Morin E."/>
            <person name="Murat C."/>
            <person name="Sun H."/>
            <person name="Tunlid A."/>
            <person name="Henrissat B."/>
            <person name="Grigoriev I.V."/>
            <person name="Hibbett D.S."/>
            <person name="Martin F."/>
            <person name="Nordberg H.P."/>
            <person name="Cantor M.N."/>
            <person name="Hua S.X."/>
        </authorList>
    </citation>
    <scope>NUCLEOTIDE SEQUENCE [LARGE SCALE GENOMIC DNA]</scope>
    <source>
        <strain evidence="2">h7</strain>
    </source>
</reference>
<dbReference type="HOGENOM" id="CLU_3032586_0_0_1"/>
<reference evidence="2" key="2">
    <citation type="submission" date="2015-01" db="EMBL/GenBank/DDBJ databases">
        <title>Evolutionary Origins and Diversification of the Mycorrhizal Mutualists.</title>
        <authorList>
            <consortium name="DOE Joint Genome Institute"/>
            <consortium name="Mycorrhizal Genomics Consortium"/>
            <person name="Kohler A."/>
            <person name="Kuo A."/>
            <person name="Nagy L.G."/>
            <person name="Floudas D."/>
            <person name="Copeland A."/>
            <person name="Barry K.W."/>
            <person name="Cichocki N."/>
            <person name="Veneault-Fourrey C."/>
            <person name="LaButti K."/>
            <person name="Lindquist E.A."/>
            <person name="Lipzen A."/>
            <person name="Lundell T."/>
            <person name="Morin E."/>
            <person name="Murat C."/>
            <person name="Riley R."/>
            <person name="Ohm R."/>
            <person name="Sun H."/>
            <person name="Tunlid A."/>
            <person name="Henrissat B."/>
            <person name="Grigoriev I.V."/>
            <person name="Hibbett D.S."/>
            <person name="Martin F."/>
        </authorList>
    </citation>
    <scope>NUCLEOTIDE SEQUENCE [LARGE SCALE GENOMIC DNA]</scope>
    <source>
        <strain evidence="2">h7</strain>
    </source>
</reference>
<name>A0A0C2Y790_HEBCY</name>
<keyword evidence="2" id="KW-1185">Reference proteome</keyword>
<dbReference type="EMBL" id="KN831772">
    <property type="protein sequence ID" value="KIM45698.1"/>
    <property type="molecule type" value="Genomic_DNA"/>
</dbReference>
<evidence type="ECO:0000313" key="2">
    <source>
        <dbReference type="Proteomes" id="UP000053424"/>
    </source>
</evidence>
<dbReference type="Proteomes" id="UP000053424">
    <property type="component" value="Unassembled WGS sequence"/>
</dbReference>
<protein>
    <submittedName>
        <fullName evidence="1">Uncharacterized protein</fullName>
    </submittedName>
</protein>
<gene>
    <name evidence="1" type="ORF">M413DRAFT_442334</name>
</gene>
<dbReference type="AlphaFoldDB" id="A0A0C2Y790"/>
<organism evidence="1 2">
    <name type="scientific">Hebeloma cylindrosporum</name>
    <dbReference type="NCBI Taxonomy" id="76867"/>
    <lineage>
        <taxon>Eukaryota</taxon>
        <taxon>Fungi</taxon>
        <taxon>Dikarya</taxon>
        <taxon>Basidiomycota</taxon>
        <taxon>Agaricomycotina</taxon>
        <taxon>Agaricomycetes</taxon>
        <taxon>Agaricomycetidae</taxon>
        <taxon>Agaricales</taxon>
        <taxon>Agaricineae</taxon>
        <taxon>Hymenogastraceae</taxon>
        <taxon>Hebeloma</taxon>
    </lineage>
</organism>
<sequence length="55" mass="6029">MAGDRSMLVVEGVLSYTPRNWIEKEIGSVTGSGFIPSPEYRYRTSLGPGAAPRDR</sequence>